<evidence type="ECO:0000313" key="3">
    <source>
        <dbReference type="Proteomes" id="UP000691718"/>
    </source>
</evidence>
<comment type="caution">
    <text evidence="2">The sequence shown here is derived from an EMBL/GenBank/DDBJ whole genome shotgun (WGS) entry which is preliminary data.</text>
</comment>
<sequence>MTTEIFMSWFQRFVKFSGASITNPALLLLDSHVTHTQNISVIEYARKNGVVMLCFPPHCIHRLQPLDVGFMKPLSVYYDYACSTWLMSHPGRIITTFQISEIFANAYIQAATMSTAINAFQKYGIWPFNQNNFTDSDFSAASTTDVPLANNESETGPLNVGVQQQPPPPILEDIPLKQICLL</sequence>
<feature type="domain" description="DDE-1" evidence="1">
    <location>
        <begin position="1"/>
        <end position="107"/>
    </location>
</feature>
<name>A0A8S3XED1_PARAO</name>
<gene>
    <name evidence="2" type="ORF">PAPOLLO_LOCUS17368</name>
</gene>
<dbReference type="GO" id="GO:0003676">
    <property type="term" value="F:nucleic acid binding"/>
    <property type="evidence" value="ECO:0007669"/>
    <property type="project" value="InterPro"/>
</dbReference>
<evidence type="ECO:0000259" key="1">
    <source>
        <dbReference type="Pfam" id="PF03184"/>
    </source>
</evidence>
<protein>
    <submittedName>
        <fullName evidence="2">(apollo) hypothetical protein</fullName>
    </submittedName>
</protein>
<organism evidence="2 3">
    <name type="scientific">Parnassius apollo</name>
    <name type="common">Apollo butterfly</name>
    <name type="synonym">Papilio apollo</name>
    <dbReference type="NCBI Taxonomy" id="110799"/>
    <lineage>
        <taxon>Eukaryota</taxon>
        <taxon>Metazoa</taxon>
        <taxon>Ecdysozoa</taxon>
        <taxon>Arthropoda</taxon>
        <taxon>Hexapoda</taxon>
        <taxon>Insecta</taxon>
        <taxon>Pterygota</taxon>
        <taxon>Neoptera</taxon>
        <taxon>Endopterygota</taxon>
        <taxon>Lepidoptera</taxon>
        <taxon>Glossata</taxon>
        <taxon>Ditrysia</taxon>
        <taxon>Papilionoidea</taxon>
        <taxon>Papilionidae</taxon>
        <taxon>Parnassiinae</taxon>
        <taxon>Parnassini</taxon>
        <taxon>Parnassius</taxon>
        <taxon>Parnassius</taxon>
    </lineage>
</organism>
<dbReference type="OrthoDB" id="6115549at2759"/>
<dbReference type="EMBL" id="CAJQZP010001141">
    <property type="protein sequence ID" value="CAG5020837.1"/>
    <property type="molecule type" value="Genomic_DNA"/>
</dbReference>
<evidence type="ECO:0000313" key="2">
    <source>
        <dbReference type="EMBL" id="CAG5020837.1"/>
    </source>
</evidence>
<dbReference type="Proteomes" id="UP000691718">
    <property type="component" value="Unassembled WGS sequence"/>
</dbReference>
<dbReference type="Pfam" id="PF03184">
    <property type="entry name" value="DDE_1"/>
    <property type="match status" value="1"/>
</dbReference>
<proteinExistence type="predicted"/>
<accession>A0A8S3XED1</accession>
<keyword evidence="3" id="KW-1185">Reference proteome</keyword>
<dbReference type="InterPro" id="IPR004875">
    <property type="entry name" value="DDE_SF_endonuclease_dom"/>
</dbReference>
<dbReference type="AlphaFoldDB" id="A0A8S3XED1"/>
<reference evidence="2" key="1">
    <citation type="submission" date="2021-04" db="EMBL/GenBank/DDBJ databases">
        <authorList>
            <person name="Tunstrom K."/>
        </authorList>
    </citation>
    <scope>NUCLEOTIDE SEQUENCE</scope>
</reference>